<evidence type="ECO:0000259" key="10">
    <source>
        <dbReference type="Pfam" id="PF01210"/>
    </source>
</evidence>
<feature type="domain" description="Glycerol-3-phosphate dehydrogenase NAD-dependent C-terminal" evidence="11">
    <location>
        <begin position="189"/>
        <end position="326"/>
    </location>
</feature>
<dbReference type="FunCoup" id="L2GJD7">
    <property type="interactions" value="86"/>
</dbReference>
<evidence type="ECO:0000256" key="5">
    <source>
        <dbReference type="PIRSR" id="PIRSR000114-1"/>
    </source>
</evidence>
<dbReference type="PANTHER" id="PTHR11728:SF8">
    <property type="entry name" value="GLYCEROL-3-PHOSPHATE DEHYDROGENASE [NAD(+)]-RELATED"/>
    <property type="match status" value="1"/>
</dbReference>
<comment type="similarity">
    <text evidence="1 8">Belongs to the NAD-dependent glycerol-3-phosphate dehydrogenase family.</text>
</comment>
<dbReference type="SUPFAM" id="SSF48179">
    <property type="entry name" value="6-phosphogluconate dehydrogenase C-terminal domain-like"/>
    <property type="match status" value="1"/>
</dbReference>
<dbReference type="InterPro" id="IPR008927">
    <property type="entry name" value="6-PGluconate_DH-like_C_sf"/>
</dbReference>
<dbReference type="Gene3D" id="3.40.50.720">
    <property type="entry name" value="NAD(P)-binding Rossmann-like Domain"/>
    <property type="match status" value="1"/>
</dbReference>
<dbReference type="OrthoDB" id="10263760at2759"/>
<dbReference type="PIRSF" id="PIRSF000114">
    <property type="entry name" value="Glycerol-3-P_dh"/>
    <property type="match status" value="1"/>
</dbReference>
<feature type="binding site" evidence="7">
    <location>
        <position position="147"/>
    </location>
    <ligand>
        <name>NAD(+)</name>
        <dbReference type="ChEBI" id="CHEBI:57540"/>
    </ligand>
</feature>
<dbReference type="InterPro" id="IPR036291">
    <property type="entry name" value="NAD(P)-bd_dom_sf"/>
</dbReference>
<dbReference type="GeneID" id="19882662"/>
<dbReference type="InterPro" id="IPR006109">
    <property type="entry name" value="G3P_DH_NAD-dep_C"/>
</dbReference>
<sequence length="337" mass="38105">MKKVAVIGNGNWGTTVSRLIANNITATQDFDSELLLWVHEEMYQHQKLSEYINALRTNPIYLPGVRLPDNIRAVTSFDEINEADIFVICLPCKFLDTIKEIKPKKGSFAINLSKGLILKDEKLYTPSEYIESILKIECASLCGANIAIEVATEQLSECTVGYTDKDQINCLEWMFDNDYFRPRIIPHDIGIEICAALKNIVSLGFGIIEGMEWGSNTKAMLFRKGLVEMERFCKLMKGKFLVLESCCIGDLLTSCLNGRNFRCGMQMAKDRCKSAEIEKKMGGQKLEGPETVMMINSWLEANNMEIRNFPVFQAIHRICFLGEAPEFLHSVLKKSGE</sequence>
<feature type="binding site" evidence="7">
    <location>
        <begin position="8"/>
        <end position="13"/>
    </location>
    <ligand>
        <name>NAD(+)</name>
        <dbReference type="ChEBI" id="CHEBI:57540"/>
    </ligand>
</feature>
<evidence type="ECO:0000256" key="8">
    <source>
        <dbReference type="RuleBase" id="RU000437"/>
    </source>
</evidence>
<dbReference type="PRINTS" id="PR00077">
    <property type="entry name" value="GPDHDRGNASE"/>
</dbReference>
<dbReference type="HOGENOM" id="CLU_033449_2_2_1"/>
<keyword evidence="13" id="KW-1185">Reference proteome</keyword>
<proteinExistence type="inferred from homology"/>
<dbReference type="InterPro" id="IPR017751">
    <property type="entry name" value="G3P_DH_NAD-dep_euk"/>
</dbReference>
<feature type="active site" description="Proton acceptor" evidence="5">
    <location>
        <position position="198"/>
    </location>
</feature>
<protein>
    <recommendedName>
        <fullName evidence="9">Glycerol-3-phosphate dehydrogenase [NAD(+)]</fullName>
        <ecNumber evidence="9">1.1.1.8</ecNumber>
    </recommendedName>
</protein>
<evidence type="ECO:0000256" key="4">
    <source>
        <dbReference type="ARBA" id="ARBA00048683"/>
    </source>
</evidence>
<dbReference type="VEuPathDB" id="MicrosporidiaDB:VICG_01952"/>
<keyword evidence="2 8" id="KW-0560">Oxidoreductase</keyword>
<dbReference type="InterPro" id="IPR013328">
    <property type="entry name" value="6PGD_dom2"/>
</dbReference>
<dbReference type="EC" id="1.1.1.8" evidence="9"/>
<dbReference type="GO" id="GO:0046168">
    <property type="term" value="P:glycerol-3-phosphate catabolic process"/>
    <property type="evidence" value="ECO:0007669"/>
    <property type="project" value="UniProtKB-UniRule"/>
</dbReference>
<dbReference type="Proteomes" id="UP000011082">
    <property type="component" value="Unassembled WGS sequence"/>
</dbReference>
<dbReference type="STRING" id="993615.L2GJD7"/>
<dbReference type="InParanoid" id="L2GJD7"/>
<gene>
    <name evidence="12" type="ORF">VICG_01952</name>
</gene>
<dbReference type="RefSeq" id="XP_007605397.1">
    <property type="nucleotide sequence ID" value="XM_007605335.1"/>
</dbReference>
<dbReference type="Pfam" id="PF01210">
    <property type="entry name" value="NAD_Gly3P_dh_N"/>
    <property type="match status" value="1"/>
</dbReference>
<dbReference type="Gene3D" id="1.10.1040.10">
    <property type="entry name" value="N-(1-d-carboxylethyl)-l-norvaline Dehydrogenase, domain 2"/>
    <property type="match status" value="1"/>
</dbReference>
<dbReference type="PANTHER" id="PTHR11728">
    <property type="entry name" value="GLYCEROL-3-PHOSPHATE DEHYDROGENASE"/>
    <property type="match status" value="1"/>
</dbReference>
<dbReference type="EMBL" id="JH370152">
    <property type="protein sequence ID" value="ELA40993.1"/>
    <property type="molecule type" value="Genomic_DNA"/>
</dbReference>
<dbReference type="InterPro" id="IPR011128">
    <property type="entry name" value="G3P_DH_NAD-dep_N"/>
</dbReference>
<organism evidence="12 13">
    <name type="scientific">Vittaforma corneae (strain ATCC 50505)</name>
    <name type="common">Microsporidian parasite</name>
    <name type="synonym">Nosema corneum</name>
    <dbReference type="NCBI Taxonomy" id="993615"/>
    <lineage>
        <taxon>Eukaryota</taxon>
        <taxon>Fungi</taxon>
        <taxon>Fungi incertae sedis</taxon>
        <taxon>Microsporidia</taxon>
        <taxon>Nosematidae</taxon>
        <taxon>Vittaforma</taxon>
    </lineage>
</organism>
<feature type="domain" description="Glycerol-3-phosphate dehydrogenase NAD-dependent N-terminal" evidence="10">
    <location>
        <begin position="3"/>
        <end position="166"/>
    </location>
</feature>
<feature type="binding site" evidence="7">
    <location>
        <position position="259"/>
    </location>
    <ligand>
        <name>NAD(+)</name>
        <dbReference type="ChEBI" id="CHEBI:57540"/>
    </ligand>
</feature>
<dbReference type="InterPro" id="IPR006168">
    <property type="entry name" value="G3P_DH_NAD-dep"/>
</dbReference>
<dbReference type="NCBIfam" id="TIGR03376">
    <property type="entry name" value="glycerol3P_DH"/>
    <property type="match status" value="1"/>
</dbReference>
<dbReference type="GO" id="GO:0141152">
    <property type="term" value="F:glycerol-3-phosphate dehydrogenase (NAD+) activity"/>
    <property type="evidence" value="ECO:0007669"/>
    <property type="project" value="UniProtKB-UniRule"/>
</dbReference>
<evidence type="ECO:0000256" key="3">
    <source>
        <dbReference type="ARBA" id="ARBA00023027"/>
    </source>
</evidence>
<evidence type="ECO:0000256" key="1">
    <source>
        <dbReference type="ARBA" id="ARBA00011009"/>
    </source>
</evidence>
<dbReference type="SUPFAM" id="SSF51735">
    <property type="entry name" value="NAD(P)-binding Rossmann-fold domains"/>
    <property type="match status" value="1"/>
</dbReference>
<evidence type="ECO:0000256" key="9">
    <source>
        <dbReference type="RuleBase" id="RU361243"/>
    </source>
</evidence>
<dbReference type="FunFam" id="1.10.1040.10:FF:000004">
    <property type="entry name" value="Glycerol-3-phosphate dehydrogenase [NAD(+)]"/>
    <property type="match status" value="1"/>
</dbReference>
<dbReference type="GO" id="GO:0005975">
    <property type="term" value="P:carbohydrate metabolic process"/>
    <property type="evidence" value="ECO:0007669"/>
    <property type="project" value="InterPro"/>
</dbReference>
<evidence type="ECO:0000256" key="7">
    <source>
        <dbReference type="PIRSR" id="PIRSR000114-3"/>
    </source>
</evidence>
<dbReference type="GO" id="GO:0042803">
    <property type="term" value="F:protein homodimerization activity"/>
    <property type="evidence" value="ECO:0007669"/>
    <property type="project" value="InterPro"/>
</dbReference>
<feature type="binding site" evidence="6">
    <location>
        <begin position="259"/>
        <end position="260"/>
    </location>
    <ligand>
        <name>substrate</name>
    </ligand>
</feature>
<evidence type="ECO:0000313" key="13">
    <source>
        <dbReference type="Proteomes" id="UP000011082"/>
    </source>
</evidence>
<dbReference type="OMA" id="ICYEGRS"/>
<dbReference type="GO" id="GO:0005829">
    <property type="term" value="C:cytosol"/>
    <property type="evidence" value="ECO:0007669"/>
    <property type="project" value="TreeGrafter"/>
</dbReference>
<feature type="binding site" evidence="6">
    <location>
        <position position="114"/>
    </location>
    <ligand>
        <name>substrate</name>
    </ligand>
</feature>
<evidence type="ECO:0000259" key="11">
    <source>
        <dbReference type="Pfam" id="PF07479"/>
    </source>
</evidence>
<accession>L2GJD7</accession>
<reference evidence="13" key="1">
    <citation type="submission" date="2011-05" db="EMBL/GenBank/DDBJ databases">
        <title>The genome sequence of Vittaforma corneae strain ATCC 50505.</title>
        <authorList>
            <consortium name="The Broad Institute Genome Sequencing Platform"/>
            <person name="Cuomo C."/>
            <person name="Didier E."/>
            <person name="Bowers L."/>
            <person name="Young S.K."/>
            <person name="Zeng Q."/>
            <person name="Gargeya S."/>
            <person name="Fitzgerald M."/>
            <person name="Haas B."/>
            <person name="Abouelleil A."/>
            <person name="Alvarado L."/>
            <person name="Arachchi H.M."/>
            <person name="Berlin A."/>
            <person name="Chapman S.B."/>
            <person name="Gearin G."/>
            <person name="Goldberg J."/>
            <person name="Griggs A."/>
            <person name="Gujja S."/>
            <person name="Hansen M."/>
            <person name="Heiman D."/>
            <person name="Howarth C."/>
            <person name="Larimer J."/>
            <person name="Lui A."/>
            <person name="MacDonald P.J.P."/>
            <person name="McCowen C."/>
            <person name="Montmayeur A."/>
            <person name="Murphy C."/>
            <person name="Neiman D."/>
            <person name="Pearson M."/>
            <person name="Priest M."/>
            <person name="Roberts A."/>
            <person name="Saif S."/>
            <person name="Shea T."/>
            <person name="Sisk P."/>
            <person name="Stolte C."/>
            <person name="Sykes S."/>
            <person name="Wortman J."/>
            <person name="Nusbaum C."/>
            <person name="Birren B."/>
        </authorList>
    </citation>
    <scope>NUCLEOTIDE SEQUENCE [LARGE SCALE GENOMIC DNA]</scope>
    <source>
        <strain evidence="13">ATCC 50505</strain>
    </source>
</reference>
<evidence type="ECO:0000256" key="2">
    <source>
        <dbReference type="ARBA" id="ARBA00023002"/>
    </source>
</evidence>
<name>L2GJD7_VITCO</name>
<dbReference type="AlphaFoldDB" id="L2GJD7"/>
<evidence type="ECO:0000256" key="6">
    <source>
        <dbReference type="PIRSR" id="PIRSR000114-2"/>
    </source>
</evidence>
<keyword evidence="3 7" id="KW-0520">NAD</keyword>
<dbReference type="GO" id="GO:0051287">
    <property type="term" value="F:NAD binding"/>
    <property type="evidence" value="ECO:0007669"/>
    <property type="project" value="UniProtKB-UniRule"/>
</dbReference>
<comment type="catalytic activity">
    <reaction evidence="4 9">
        <text>sn-glycerol 3-phosphate + NAD(+) = dihydroxyacetone phosphate + NADH + H(+)</text>
        <dbReference type="Rhea" id="RHEA:11092"/>
        <dbReference type="ChEBI" id="CHEBI:15378"/>
        <dbReference type="ChEBI" id="CHEBI:57540"/>
        <dbReference type="ChEBI" id="CHEBI:57597"/>
        <dbReference type="ChEBI" id="CHEBI:57642"/>
        <dbReference type="ChEBI" id="CHEBI:57945"/>
        <dbReference type="EC" id="1.1.1.8"/>
    </reaction>
</comment>
<dbReference type="Pfam" id="PF07479">
    <property type="entry name" value="NAD_Gly3P_dh_C"/>
    <property type="match status" value="1"/>
</dbReference>
<evidence type="ECO:0000313" key="12">
    <source>
        <dbReference type="EMBL" id="ELA40993.1"/>
    </source>
</evidence>
<feature type="binding site" evidence="7">
    <location>
        <position position="94"/>
    </location>
    <ligand>
        <name>NAD(+)</name>
        <dbReference type="ChEBI" id="CHEBI:57540"/>
    </ligand>
</feature>